<name>A0A0F9GAF9_9ZZZZ</name>
<dbReference type="PANTHER" id="PTHR38479:SF2">
    <property type="entry name" value="WINGED HELIX DNA-BINDING DOMAIN-CONTAINING PROTEIN"/>
    <property type="match status" value="1"/>
</dbReference>
<dbReference type="InterPro" id="IPR009351">
    <property type="entry name" value="AlkZ-like"/>
</dbReference>
<dbReference type="PANTHER" id="PTHR38479">
    <property type="entry name" value="LMO0824 PROTEIN"/>
    <property type="match status" value="1"/>
</dbReference>
<dbReference type="AlphaFoldDB" id="A0A0F9GAF9"/>
<organism evidence="1">
    <name type="scientific">marine sediment metagenome</name>
    <dbReference type="NCBI Taxonomy" id="412755"/>
    <lineage>
        <taxon>unclassified sequences</taxon>
        <taxon>metagenomes</taxon>
        <taxon>ecological metagenomes</taxon>
    </lineage>
</organism>
<proteinExistence type="predicted"/>
<gene>
    <name evidence="1" type="ORF">LCGC14_2144130</name>
</gene>
<protein>
    <submittedName>
        <fullName evidence="1">Uncharacterized protein</fullName>
    </submittedName>
</protein>
<reference evidence="1" key="1">
    <citation type="journal article" date="2015" name="Nature">
        <title>Complex archaea that bridge the gap between prokaryotes and eukaryotes.</title>
        <authorList>
            <person name="Spang A."/>
            <person name="Saw J.H."/>
            <person name="Jorgensen S.L."/>
            <person name="Zaremba-Niedzwiedzka K."/>
            <person name="Martijn J."/>
            <person name="Lind A.E."/>
            <person name="van Eijk R."/>
            <person name="Schleper C."/>
            <person name="Guy L."/>
            <person name="Ettema T.J."/>
        </authorList>
    </citation>
    <scope>NUCLEOTIDE SEQUENCE</scope>
</reference>
<sequence>MNIGESIIDLFIRYYLLLAKYILHIYMKIFDVKAINHLILEKQHLSEDSKSDNILEIVEDLCGLHATGTLEPYIQLFIRMNQFSKNDLDIQLYNKKTLGRVRGMRKTLFILTENLISIVHTATKYLWERYKQKLLDHLKISKEEYKKILERIFCCLIF</sequence>
<accession>A0A0F9GAF9</accession>
<dbReference type="Pfam" id="PF06224">
    <property type="entry name" value="AlkZ-like"/>
    <property type="match status" value="1"/>
</dbReference>
<dbReference type="EMBL" id="LAZR01027173">
    <property type="protein sequence ID" value="KKL66520.1"/>
    <property type="molecule type" value="Genomic_DNA"/>
</dbReference>
<evidence type="ECO:0000313" key="1">
    <source>
        <dbReference type="EMBL" id="KKL66520.1"/>
    </source>
</evidence>
<comment type="caution">
    <text evidence="1">The sequence shown here is derived from an EMBL/GenBank/DDBJ whole genome shotgun (WGS) entry which is preliminary data.</text>
</comment>